<feature type="transmembrane region" description="Helical" evidence="2">
    <location>
        <begin position="154"/>
        <end position="175"/>
    </location>
</feature>
<dbReference type="GO" id="GO:0015297">
    <property type="term" value="F:antiporter activity"/>
    <property type="evidence" value="ECO:0007669"/>
    <property type="project" value="InterPro"/>
</dbReference>
<evidence type="ECO:0000313" key="4">
    <source>
        <dbReference type="Proteomes" id="UP000238479"/>
    </source>
</evidence>
<dbReference type="GO" id="GO:0042910">
    <property type="term" value="F:xenobiotic transmembrane transporter activity"/>
    <property type="evidence" value="ECO:0007669"/>
    <property type="project" value="InterPro"/>
</dbReference>
<reference evidence="3 4" key="1">
    <citation type="journal article" date="2018" name="Nat. Genet.">
        <title>The Rosa genome provides new insights in the design of modern roses.</title>
        <authorList>
            <person name="Bendahmane M."/>
        </authorList>
    </citation>
    <scope>NUCLEOTIDE SEQUENCE [LARGE SCALE GENOMIC DNA]</scope>
    <source>
        <strain evidence="4">cv. Old Blush</strain>
    </source>
</reference>
<sequence length="183" mass="20543">MWYAGYFSHVCWSSWGTMTCRCFYDNFFCISHWFELDYVLRSRDDLRFVASCVFGIGMFRCCHSSSLLALSKLFDSGPMMFFKIGANFVRGGSIAMAASVACLDWARSPGLRPSCCCLCLCVYVVVWIGMGSALDTFCGQSYGAKQYHMLGVHMQRAMLVILLACIPLATIWFNAGHILKFLG</sequence>
<name>A0A2P6QTK6_ROSCH</name>
<keyword evidence="2" id="KW-0812">Transmembrane</keyword>
<evidence type="ECO:0000256" key="2">
    <source>
        <dbReference type="SAM" id="Phobius"/>
    </source>
</evidence>
<gene>
    <name evidence="3" type="ORF">RchiOBHm_Chr4g0403441</name>
</gene>
<feature type="transmembrane region" description="Helical" evidence="2">
    <location>
        <begin position="48"/>
        <end position="69"/>
    </location>
</feature>
<evidence type="ECO:0000256" key="1">
    <source>
        <dbReference type="ARBA" id="ARBA00010199"/>
    </source>
</evidence>
<accession>A0A2P6QTK6</accession>
<feature type="transmembrane region" description="Helical" evidence="2">
    <location>
        <begin position="81"/>
        <end position="103"/>
    </location>
</feature>
<evidence type="ECO:0000313" key="3">
    <source>
        <dbReference type="EMBL" id="PRQ37517.1"/>
    </source>
</evidence>
<dbReference type="Proteomes" id="UP000238479">
    <property type="component" value="Chromosome 4"/>
</dbReference>
<organism evidence="3 4">
    <name type="scientific">Rosa chinensis</name>
    <name type="common">China rose</name>
    <dbReference type="NCBI Taxonomy" id="74649"/>
    <lineage>
        <taxon>Eukaryota</taxon>
        <taxon>Viridiplantae</taxon>
        <taxon>Streptophyta</taxon>
        <taxon>Embryophyta</taxon>
        <taxon>Tracheophyta</taxon>
        <taxon>Spermatophyta</taxon>
        <taxon>Magnoliopsida</taxon>
        <taxon>eudicotyledons</taxon>
        <taxon>Gunneridae</taxon>
        <taxon>Pentapetalae</taxon>
        <taxon>rosids</taxon>
        <taxon>fabids</taxon>
        <taxon>Rosales</taxon>
        <taxon>Rosaceae</taxon>
        <taxon>Rosoideae</taxon>
        <taxon>Rosoideae incertae sedis</taxon>
        <taxon>Rosa</taxon>
    </lineage>
</organism>
<comment type="similarity">
    <text evidence="1">Belongs to the multi antimicrobial extrusion (MATE) (TC 2.A.66.1) family.</text>
</comment>
<protein>
    <submittedName>
        <fullName evidence="3">Putative multi antimicrobial extrusion protein</fullName>
    </submittedName>
</protein>
<dbReference type="Gramene" id="PRQ37517">
    <property type="protein sequence ID" value="PRQ37517"/>
    <property type="gene ID" value="RchiOBHm_Chr4g0403441"/>
</dbReference>
<comment type="caution">
    <text evidence="3">The sequence shown here is derived from an EMBL/GenBank/DDBJ whole genome shotgun (WGS) entry which is preliminary data.</text>
</comment>
<keyword evidence="2" id="KW-1133">Transmembrane helix</keyword>
<dbReference type="AlphaFoldDB" id="A0A2P6QTK6"/>
<dbReference type="PANTHER" id="PTHR11206">
    <property type="entry name" value="MULTIDRUG RESISTANCE PROTEIN"/>
    <property type="match status" value="1"/>
</dbReference>
<feature type="transmembrane region" description="Helical" evidence="2">
    <location>
        <begin position="115"/>
        <end position="134"/>
    </location>
</feature>
<dbReference type="GO" id="GO:0016020">
    <property type="term" value="C:membrane"/>
    <property type="evidence" value="ECO:0007669"/>
    <property type="project" value="InterPro"/>
</dbReference>
<dbReference type="EMBL" id="PDCK01000042">
    <property type="protein sequence ID" value="PRQ37517.1"/>
    <property type="molecule type" value="Genomic_DNA"/>
</dbReference>
<keyword evidence="4" id="KW-1185">Reference proteome</keyword>
<keyword evidence="2" id="KW-0472">Membrane</keyword>
<proteinExistence type="inferred from homology"/>
<dbReference type="Pfam" id="PF01554">
    <property type="entry name" value="MatE"/>
    <property type="match status" value="1"/>
</dbReference>
<dbReference type="InterPro" id="IPR002528">
    <property type="entry name" value="MATE_fam"/>
</dbReference>